<dbReference type="InterPro" id="IPR032630">
    <property type="entry name" value="P_typ_ATPase_c"/>
</dbReference>
<evidence type="ECO:0000256" key="6">
    <source>
        <dbReference type="ARBA" id="ARBA00022741"/>
    </source>
</evidence>
<dbReference type="InterPro" id="IPR023214">
    <property type="entry name" value="HAD_sf"/>
</dbReference>
<dbReference type="GO" id="GO:0140326">
    <property type="term" value="F:ATPase-coupled intramembrane lipid transporter activity"/>
    <property type="evidence" value="ECO:0007669"/>
    <property type="project" value="UniProtKB-EC"/>
</dbReference>
<sequence>MNIGYSCHMLTDDMNDIFVISGRTVTEVREELRKVKEATLGQSRSLFNGHQFSEKMNDIKLESVYEETVTSEYALVINGHSLAHALEADMEKDFLEIACMCKTVICCRVTPLQKAQVVELVKKYKKAVTLAIGDGANDISMIKSAHIGVGISGQEGMQAVLASDYSFSQFRYLQRLLLVHGRWSYFRMCKFLCYFFYKNFAFTLVHFWFGFFCGFSAQVSDNVSPSFT</sequence>
<name>A0A2G9P0C5_AQUCT</name>
<dbReference type="GO" id="GO:0007030">
    <property type="term" value="P:Golgi organization"/>
    <property type="evidence" value="ECO:0007669"/>
    <property type="project" value="TreeGrafter"/>
</dbReference>
<evidence type="ECO:0000256" key="8">
    <source>
        <dbReference type="ARBA" id="ARBA00022842"/>
    </source>
</evidence>
<proteinExistence type="inferred from homology"/>
<dbReference type="AlphaFoldDB" id="A0A2G9P0C5"/>
<dbReference type="InterPro" id="IPR001757">
    <property type="entry name" value="P_typ_ATPase"/>
</dbReference>
<dbReference type="GO" id="GO:0005524">
    <property type="term" value="F:ATP binding"/>
    <property type="evidence" value="ECO:0007669"/>
    <property type="project" value="UniProtKB-KW"/>
</dbReference>
<dbReference type="FunFam" id="3.40.50.1000:FF:000014">
    <property type="entry name" value="Phospholipid-transporting ATPase"/>
    <property type="match status" value="1"/>
</dbReference>
<comment type="similarity">
    <text evidence="2">Belongs to the cation transport ATPase (P-type) (TC 3.A.3) family. Type IV subfamily.</text>
</comment>
<dbReference type="SUPFAM" id="SSF81665">
    <property type="entry name" value="Calcium ATPase, transmembrane domain M"/>
    <property type="match status" value="1"/>
</dbReference>
<keyword evidence="5" id="KW-0479">Metal-binding</keyword>
<evidence type="ECO:0000256" key="1">
    <source>
        <dbReference type="ARBA" id="ARBA00004141"/>
    </source>
</evidence>
<evidence type="ECO:0000256" key="2">
    <source>
        <dbReference type="ARBA" id="ARBA00008109"/>
    </source>
</evidence>
<dbReference type="OrthoDB" id="377733at2759"/>
<dbReference type="PANTHER" id="PTHR24092:SF80">
    <property type="entry name" value="PHOSPHOLIPID-TRANSPORTING ATPASE IM-RELATED"/>
    <property type="match status" value="1"/>
</dbReference>
<keyword evidence="9" id="KW-1278">Translocase</keyword>
<dbReference type="Pfam" id="PF08282">
    <property type="entry name" value="Hydrolase_3"/>
    <property type="match status" value="1"/>
</dbReference>
<evidence type="ECO:0000256" key="9">
    <source>
        <dbReference type="ARBA" id="ARBA00022967"/>
    </source>
</evidence>
<dbReference type="GO" id="GO:0005802">
    <property type="term" value="C:trans-Golgi network"/>
    <property type="evidence" value="ECO:0007669"/>
    <property type="project" value="TreeGrafter"/>
</dbReference>
<feature type="transmembrane region" description="Helical" evidence="13">
    <location>
        <begin position="191"/>
        <end position="217"/>
    </location>
</feature>
<evidence type="ECO:0000256" key="5">
    <source>
        <dbReference type="ARBA" id="ARBA00022723"/>
    </source>
</evidence>
<keyword evidence="11 13" id="KW-0472">Membrane</keyword>
<comment type="catalytic activity">
    <reaction evidence="12">
        <text>ATP + H2O + phospholipidSide 1 = ADP + phosphate + phospholipidSide 2.</text>
        <dbReference type="EC" id="7.6.2.1"/>
    </reaction>
</comment>
<dbReference type="InterPro" id="IPR023298">
    <property type="entry name" value="ATPase_P-typ_TM_dom_sf"/>
</dbReference>
<keyword evidence="8" id="KW-0460">Magnesium</keyword>
<dbReference type="NCBIfam" id="TIGR01494">
    <property type="entry name" value="ATPase_P-type"/>
    <property type="match status" value="1"/>
</dbReference>
<evidence type="ECO:0000256" key="10">
    <source>
        <dbReference type="ARBA" id="ARBA00022989"/>
    </source>
</evidence>
<dbReference type="Gene3D" id="3.40.50.1000">
    <property type="entry name" value="HAD superfamily/HAD-like"/>
    <property type="match status" value="1"/>
</dbReference>
<evidence type="ECO:0000313" key="15">
    <source>
        <dbReference type="EMBL" id="PIN96778.1"/>
    </source>
</evidence>
<dbReference type="GO" id="GO:0046872">
    <property type="term" value="F:metal ion binding"/>
    <property type="evidence" value="ECO:0007669"/>
    <property type="project" value="UniProtKB-KW"/>
</dbReference>
<keyword evidence="7" id="KW-0067">ATP-binding</keyword>
<keyword evidence="6" id="KW-0547">Nucleotide-binding</keyword>
<protein>
    <recommendedName>
        <fullName evidence="3">P-type phospholipid transporter</fullName>
        <ecNumber evidence="3">7.6.2.1</ecNumber>
    </recommendedName>
</protein>
<evidence type="ECO:0000256" key="4">
    <source>
        <dbReference type="ARBA" id="ARBA00022692"/>
    </source>
</evidence>
<keyword evidence="4 13" id="KW-0812">Transmembrane</keyword>
<feature type="domain" description="P-type ATPase C-terminal" evidence="14">
    <location>
        <begin position="160"/>
        <end position="219"/>
    </location>
</feature>
<organism evidence="15">
    <name type="scientific">Aquarana catesbeiana</name>
    <name type="common">American bullfrog</name>
    <name type="synonym">Rana catesbeiana</name>
    <dbReference type="NCBI Taxonomy" id="8400"/>
    <lineage>
        <taxon>Eukaryota</taxon>
        <taxon>Metazoa</taxon>
        <taxon>Chordata</taxon>
        <taxon>Craniata</taxon>
        <taxon>Vertebrata</taxon>
        <taxon>Euteleostomi</taxon>
        <taxon>Amphibia</taxon>
        <taxon>Batrachia</taxon>
        <taxon>Anura</taxon>
        <taxon>Neobatrachia</taxon>
        <taxon>Ranoidea</taxon>
        <taxon>Ranidae</taxon>
        <taxon>Aquarana</taxon>
    </lineage>
</organism>
<evidence type="ECO:0000256" key="12">
    <source>
        <dbReference type="ARBA" id="ARBA00034036"/>
    </source>
</evidence>
<evidence type="ECO:0000259" key="14">
    <source>
        <dbReference type="Pfam" id="PF16212"/>
    </source>
</evidence>
<dbReference type="SUPFAM" id="SSF56784">
    <property type="entry name" value="HAD-like"/>
    <property type="match status" value="1"/>
</dbReference>
<keyword evidence="10 13" id="KW-1133">Transmembrane helix</keyword>
<dbReference type="EMBL" id="KV923630">
    <property type="protein sequence ID" value="PIN96778.1"/>
    <property type="molecule type" value="Genomic_DNA"/>
</dbReference>
<dbReference type="PANTHER" id="PTHR24092">
    <property type="entry name" value="PROBABLE PHOSPHOLIPID-TRANSPORTING ATPASE"/>
    <property type="match status" value="1"/>
</dbReference>
<dbReference type="InterPro" id="IPR036412">
    <property type="entry name" value="HAD-like_sf"/>
</dbReference>
<evidence type="ECO:0000256" key="3">
    <source>
        <dbReference type="ARBA" id="ARBA00012189"/>
    </source>
</evidence>
<comment type="subcellular location">
    <subcellularLocation>
        <location evidence="1">Membrane</location>
        <topology evidence="1">Multi-pass membrane protein</topology>
    </subcellularLocation>
</comment>
<feature type="non-terminal residue" evidence="15">
    <location>
        <position position="228"/>
    </location>
</feature>
<dbReference type="GO" id="GO:0005886">
    <property type="term" value="C:plasma membrane"/>
    <property type="evidence" value="ECO:0007669"/>
    <property type="project" value="TreeGrafter"/>
</dbReference>
<evidence type="ECO:0000256" key="13">
    <source>
        <dbReference type="SAM" id="Phobius"/>
    </source>
</evidence>
<accession>A0A2G9P0C5</accession>
<evidence type="ECO:0000256" key="11">
    <source>
        <dbReference type="ARBA" id="ARBA00023136"/>
    </source>
</evidence>
<dbReference type="GO" id="GO:0045332">
    <property type="term" value="P:phospholipid translocation"/>
    <property type="evidence" value="ECO:0007669"/>
    <property type="project" value="TreeGrafter"/>
</dbReference>
<dbReference type="Pfam" id="PF16212">
    <property type="entry name" value="PhoLip_ATPase_C"/>
    <property type="match status" value="1"/>
</dbReference>
<dbReference type="GO" id="GO:0016887">
    <property type="term" value="F:ATP hydrolysis activity"/>
    <property type="evidence" value="ECO:0007669"/>
    <property type="project" value="InterPro"/>
</dbReference>
<dbReference type="EC" id="7.6.2.1" evidence="3"/>
<gene>
    <name evidence="15" type="ORF">AB205_0201870</name>
</gene>
<reference evidence="15" key="1">
    <citation type="submission" date="2017-08" db="EMBL/GenBank/DDBJ databases">
        <title>Assembly of the North American Bullfrog Genome.</title>
        <authorList>
            <person name="Warren R.L."/>
            <person name="Vandervalk B.P."/>
            <person name="Kucuk E."/>
            <person name="Birol I."/>
            <person name="Helbing C."/>
            <person name="Pandoh P."/>
            <person name="Behsaz B."/>
            <person name="Mohamadi H."/>
            <person name="Chu J."/>
            <person name="Jackman S."/>
            <person name="Hammond S.A."/>
            <person name="Veldhoen N."/>
            <person name="Kirk H."/>
            <person name="Zhao Y."/>
            <person name="Coope R."/>
            <person name="Pleasance S."/>
            <person name="Moore R."/>
            <person name="Holt R."/>
        </authorList>
    </citation>
    <scope>NUCLEOTIDE SEQUENCE</scope>
    <source>
        <strain evidence="15">Bruno</strain>
        <tissue evidence="15">Liver</tissue>
    </source>
</reference>
<evidence type="ECO:0000256" key="7">
    <source>
        <dbReference type="ARBA" id="ARBA00022840"/>
    </source>
</evidence>